<sequence>MMLKAPPIQRSGCHKCWTLHGSGTTSEVQTRQIELNLGLKRSTPGPCTTVHVGTERAYETQVSGSMGNAESMSSEPFRGATSAISDSQTEYRNAWQSLFIYLAIIATAIPVTYSQPMTAKFQGSHSIPSWN</sequence>
<evidence type="ECO:0000313" key="1">
    <source>
        <dbReference type="EMBL" id="KAF2472483.1"/>
    </source>
</evidence>
<accession>A0ACB6QZQ6</accession>
<proteinExistence type="predicted"/>
<evidence type="ECO:0000313" key="2">
    <source>
        <dbReference type="Proteomes" id="UP000799755"/>
    </source>
</evidence>
<comment type="caution">
    <text evidence="1">The sequence shown here is derived from an EMBL/GenBank/DDBJ whole genome shotgun (WGS) entry which is preliminary data.</text>
</comment>
<dbReference type="Proteomes" id="UP000799755">
    <property type="component" value="Unassembled WGS sequence"/>
</dbReference>
<name>A0ACB6QZQ6_9PLEO</name>
<keyword evidence="2" id="KW-1185">Reference proteome</keyword>
<dbReference type="EMBL" id="MU003502">
    <property type="protein sequence ID" value="KAF2472483.1"/>
    <property type="molecule type" value="Genomic_DNA"/>
</dbReference>
<gene>
    <name evidence="1" type="ORF">BDR25DRAFT_353505</name>
</gene>
<protein>
    <submittedName>
        <fullName evidence="1">Uncharacterized protein</fullName>
    </submittedName>
</protein>
<organism evidence="1 2">
    <name type="scientific">Lindgomyces ingoldianus</name>
    <dbReference type="NCBI Taxonomy" id="673940"/>
    <lineage>
        <taxon>Eukaryota</taxon>
        <taxon>Fungi</taxon>
        <taxon>Dikarya</taxon>
        <taxon>Ascomycota</taxon>
        <taxon>Pezizomycotina</taxon>
        <taxon>Dothideomycetes</taxon>
        <taxon>Pleosporomycetidae</taxon>
        <taxon>Pleosporales</taxon>
        <taxon>Lindgomycetaceae</taxon>
        <taxon>Lindgomyces</taxon>
    </lineage>
</organism>
<reference evidence="1" key="1">
    <citation type="journal article" date="2020" name="Stud. Mycol.">
        <title>101 Dothideomycetes genomes: a test case for predicting lifestyles and emergence of pathogens.</title>
        <authorList>
            <person name="Haridas S."/>
            <person name="Albert R."/>
            <person name="Binder M."/>
            <person name="Bloem J."/>
            <person name="Labutti K."/>
            <person name="Salamov A."/>
            <person name="Andreopoulos B."/>
            <person name="Baker S."/>
            <person name="Barry K."/>
            <person name="Bills G."/>
            <person name="Bluhm B."/>
            <person name="Cannon C."/>
            <person name="Castanera R."/>
            <person name="Culley D."/>
            <person name="Daum C."/>
            <person name="Ezra D."/>
            <person name="Gonzalez J."/>
            <person name="Henrissat B."/>
            <person name="Kuo A."/>
            <person name="Liang C."/>
            <person name="Lipzen A."/>
            <person name="Lutzoni F."/>
            <person name="Magnuson J."/>
            <person name="Mondo S."/>
            <person name="Nolan M."/>
            <person name="Ohm R."/>
            <person name="Pangilinan J."/>
            <person name="Park H.-J."/>
            <person name="Ramirez L."/>
            <person name="Alfaro M."/>
            <person name="Sun H."/>
            <person name="Tritt A."/>
            <person name="Yoshinaga Y."/>
            <person name="Zwiers L.-H."/>
            <person name="Turgeon B."/>
            <person name="Goodwin S."/>
            <person name="Spatafora J."/>
            <person name="Crous P."/>
            <person name="Grigoriev I."/>
        </authorList>
    </citation>
    <scope>NUCLEOTIDE SEQUENCE</scope>
    <source>
        <strain evidence="1">ATCC 200398</strain>
    </source>
</reference>